<accession>A0A940DXI2</accession>
<evidence type="ECO:0000313" key="1">
    <source>
        <dbReference type="EMBL" id="MBO8484476.1"/>
    </source>
</evidence>
<dbReference type="PROSITE" id="PS51257">
    <property type="entry name" value="PROKAR_LIPOPROTEIN"/>
    <property type="match status" value="1"/>
</dbReference>
<proteinExistence type="predicted"/>
<comment type="caution">
    <text evidence="1">The sequence shown here is derived from an EMBL/GenBank/DDBJ whole genome shotgun (WGS) entry which is preliminary data.</text>
</comment>
<evidence type="ECO:0008006" key="3">
    <source>
        <dbReference type="Google" id="ProtNLM"/>
    </source>
</evidence>
<name>A0A940DXI2_9BACT</name>
<dbReference type="Proteomes" id="UP000725002">
    <property type="component" value="Unassembled WGS sequence"/>
</dbReference>
<protein>
    <recommendedName>
        <fullName evidence="3">Lipoprotein</fullName>
    </recommendedName>
</protein>
<evidence type="ECO:0000313" key="2">
    <source>
        <dbReference type="Proteomes" id="UP000725002"/>
    </source>
</evidence>
<reference evidence="1" key="2">
    <citation type="journal article" date="2021" name="PeerJ">
        <title>Extensive microbial diversity within the chicken gut microbiome revealed by metagenomics and culture.</title>
        <authorList>
            <person name="Gilroy R."/>
            <person name="Ravi A."/>
            <person name="Getino M."/>
            <person name="Pursley I."/>
            <person name="Horton D.L."/>
            <person name="Alikhan N.F."/>
            <person name="Baker D."/>
            <person name="Gharbi K."/>
            <person name="Hall N."/>
            <person name="Watson M."/>
            <person name="Adriaenssens E.M."/>
            <person name="Foster-Nyarko E."/>
            <person name="Jarju S."/>
            <person name="Secka A."/>
            <person name="Antonio M."/>
            <person name="Oren A."/>
            <person name="Chaudhuri R.R."/>
            <person name="La Ragione R."/>
            <person name="Hildebrand F."/>
            <person name="Pallen M.J."/>
        </authorList>
    </citation>
    <scope>NUCLEOTIDE SEQUENCE</scope>
    <source>
        <strain evidence="1">G3-8215</strain>
    </source>
</reference>
<dbReference type="AlphaFoldDB" id="A0A940DXI2"/>
<dbReference type="EMBL" id="JADILV010000075">
    <property type="protein sequence ID" value="MBO8484476.1"/>
    <property type="molecule type" value="Genomic_DNA"/>
</dbReference>
<organism evidence="1 2">
    <name type="scientific">Candidatus Cryptobacteroides avicola</name>
    <dbReference type="NCBI Taxonomy" id="2840757"/>
    <lineage>
        <taxon>Bacteria</taxon>
        <taxon>Pseudomonadati</taxon>
        <taxon>Bacteroidota</taxon>
        <taxon>Bacteroidia</taxon>
        <taxon>Bacteroidales</taxon>
        <taxon>Candidatus Cryptobacteroides</taxon>
    </lineage>
</organism>
<gene>
    <name evidence="1" type="ORF">IAB75_10265</name>
</gene>
<reference evidence="1" key="1">
    <citation type="submission" date="2020-10" db="EMBL/GenBank/DDBJ databases">
        <authorList>
            <person name="Gilroy R."/>
        </authorList>
    </citation>
    <scope>NUCLEOTIDE SEQUENCE</scope>
    <source>
        <strain evidence="1">G3-8215</strain>
    </source>
</reference>
<sequence>MNTSRLLTLAALAAVAVSCDNGNGGGTPLTPEENKERLERVGMDVINMINPANHQDFCEAVDHFVEFSDEGYLGDTFHDPNAYSLMASTMKALEDACTKGDVHGLITKAEVTDYIYRAKDYYGVYEYSSRDNEWKYTSDEGKLEFRYSFDGKDVVATAVASGNESLVSYTDKYGDRGDEYEDNYKIYVPEKVEVNITMDGKSLASLTVTTDCQMNDHVKINTGFAVADMDGNVNISLDNSNGAVTYSLNMSGRSIVKGTASFAGSDMVDPDEVVNDTENAVRGAEAEVIILDEVKVYGKCTNVAGYIGKMDDLDNEYRHMAGSYYYWTKDYNEENAELFNEYFTFELSYIPDNTRVASLFSQMYFDEDLYYWDSEIQDYTNGGYSTEPIIKFDIDASEFSIESYFSESNFGSIVDSVEDLGDIYEGYFPYCFGY</sequence>